<feature type="non-terminal residue" evidence="3">
    <location>
        <position position="229"/>
    </location>
</feature>
<evidence type="ECO:0000313" key="4">
    <source>
        <dbReference type="Proteomes" id="UP000030108"/>
    </source>
</evidence>
<dbReference type="EMBL" id="JATN01000321">
    <property type="protein sequence ID" value="EUC59374.1"/>
    <property type="molecule type" value="Genomic_DNA"/>
</dbReference>
<dbReference type="AlphaFoldDB" id="A0A0A1UJQ9"/>
<feature type="compositionally biased region" description="Acidic residues" evidence="1">
    <location>
        <begin position="207"/>
        <end position="229"/>
    </location>
</feature>
<feature type="signal peptide" evidence="2">
    <location>
        <begin position="1"/>
        <end position="21"/>
    </location>
</feature>
<evidence type="ECO:0000313" key="3">
    <source>
        <dbReference type="EMBL" id="EUC59374.1"/>
    </source>
</evidence>
<feature type="region of interest" description="Disordered" evidence="1">
    <location>
        <begin position="119"/>
        <end position="229"/>
    </location>
</feature>
<feature type="chain" id="PRO_5001980934" description="Transmembrane protein" evidence="2">
    <location>
        <begin position="22"/>
        <end position="229"/>
    </location>
</feature>
<reference evidence="4" key="1">
    <citation type="journal article" date="2014" name="Genome Announc.">
        <title>Draft genome sequence of the plant-pathogenic soil fungus Rhizoctonia solani anastomosis group 3 strain Rhs1AP.</title>
        <authorList>
            <person name="Cubeta M.A."/>
            <person name="Thomas E."/>
            <person name="Dean R.A."/>
            <person name="Jabaji S."/>
            <person name="Neate S.M."/>
            <person name="Tavantzis S."/>
            <person name="Toda T."/>
            <person name="Vilgalys R."/>
            <person name="Bharathan N."/>
            <person name="Fedorova-Abrams N."/>
            <person name="Pakala S.B."/>
            <person name="Pakala S.M."/>
            <person name="Zafar N."/>
            <person name="Joardar V."/>
            <person name="Losada L."/>
            <person name="Nierman W.C."/>
        </authorList>
    </citation>
    <scope>NUCLEOTIDE SEQUENCE [LARGE SCALE GENOMIC DNA]</scope>
    <source>
        <strain evidence="4">AG-3</strain>
    </source>
</reference>
<evidence type="ECO:0008006" key="5">
    <source>
        <dbReference type="Google" id="ProtNLM"/>
    </source>
</evidence>
<proteinExistence type="predicted"/>
<protein>
    <recommendedName>
        <fullName evidence="5">Transmembrane protein</fullName>
    </recommendedName>
</protein>
<feature type="region of interest" description="Disordered" evidence="1">
    <location>
        <begin position="84"/>
        <end position="105"/>
    </location>
</feature>
<comment type="caution">
    <text evidence="3">The sequence shown here is derived from an EMBL/GenBank/DDBJ whole genome shotgun (WGS) entry which is preliminary data.</text>
</comment>
<evidence type="ECO:0000256" key="1">
    <source>
        <dbReference type="SAM" id="MobiDB-lite"/>
    </source>
</evidence>
<name>A0A0A1UJQ9_9AGAM</name>
<accession>A0A0A1UJQ9</accession>
<gene>
    <name evidence="3" type="ORF">RSOL_312090</name>
</gene>
<evidence type="ECO:0000256" key="2">
    <source>
        <dbReference type="SAM" id="SignalP"/>
    </source>
</evidence>
<dbReference type="Proteomes" id="UP000030108">
    <property type="component" value="Unassembled WGS sequence"/>
</dbReference>
<keyword evidence="2" id="KW-0732">Signal</keyword>
<sequence>MVSFKLTALLTAATFFLGASAHAIPGSNLSPSSGSLIPRALGDNVSPTPGTPSRFRPLKEKFHQATGGRLRSNRGSQVANDPVFEGDMDPAGVNGGNTELPPSRTSRFKKHINATKEKFHQVTGNKLRRPKGNQGSQVANDAGFEGDMDPTGVNGGNTELPPSGTHPSRLRKHGKAAKEMFHAATKGRFRSKSQGNTHSGMANDLGSEGDENPMDDNMEGVDGEQSGEM</sequence>
<organism evidence="3 4">
    <name type="scientific">Rhizoctonia solani AG-3 Rhs1AP</name>
    <dbReference type="NCBI Taxonomy" id="1086054"/>
    <lineage>
        <taxon>Eukaryota</taxon>
        <taxon>Fungi</taxon>
        <taxon>Dikarya</taxon>
        <taxon>Basidiomycota</taxon>
        <taxon>Agaricomycotina</taxon>
        <taxon>Agaricomycetes</taxon>
        <taxon>Cantharellales</taxon>
        <taxon>Ceratobasidiaceae</taxon>
        <taxon>Rhizoctonia</taxon>
    </lineage>
</organism>